<dbReference type="Proteomes" id="UP001215598">
    <property type="component" value="Unassembled WGS sequence"/>
</dbReference>
<comment type="caution">
    <text evidence="1">The sequence shown here is derived from an EMBL/GenBank/DDBJ whole genome shotgun (WGS) entry which is preliminary data.</text>
</comment>
<evidence type="ECO:0008006" key="3">
    <source>
        <dbReference type="Google" id="ProtNLM"/>
    </source>
</evidence>
<evidence type="ECO:0000313" key="2">
    <source>
        <dbReference type="Proteomes" id="UP001215598"/>
    </source>
</evidence>
<reference evidence="1" key="1">
    <citation type="submission" date="2023-03" db="EMBL/GenBank/DDBJ databases">
        <title>Massive genome expansion in bonnet fungi (Mycena s.s.) driven by repeated elements and novel gene families across ecological guilds.</title>
        <authorList>
            <consortium name="Lawrence Berkeley National Laboratory"/>
            <person name="Harder C.B."/>
            <person name="Miyauchi S."/>
            <person name="Viragh M."/>
            <person name="Kuo A."/>
            <person name="Thoen E."/>
            <person name="Andreopoulos B."/>
            <person name="Lu D."/>
            <person name="Skrede I."/>
            <person name="Drula E."/>
            <person name="Henrissat B."/>
            <person name="Morin E."/>
            <person name="Kohler A."/>
            <person name="Barry K."/>
            <person name="LaButti K."/>
            <person name="Morin E."/>
            <person name="Salamov A."/>
            <person name="Lipzen A."/>
            <person name="Mereny Z."/>
            <person name="Hegedus B."/>
            <person name="Baldrian P."/>
            <person name="Stursova M."/>
            <person name="Weitz H."/>
            <person name="Taylor A."/>
            <person name="Grigoriev I.V."/>
            <person name="Nagy L.G."/>
            <person name="Martin F."/>
            <person name="Kauserud H."/>
        </authorList>
    </citation>
    <scope>NUCLEOTIDE SEQUENCE</scope>
    <source>
        <strain evidence="1">CBHHK182m</strain>
    </source>
</reference>
<gene>
    <name evidence="1" type="ORF">B0H16DRAFT_665468</name>
</gene>
<protein>
    <recommendedName>
        <fullName evidence="3">F-box domain-containing protein</fullName>
    </recommendedName>
</protein>
<proteinExistence type="predicted"/>
<accession>A0AAD7NFB2</accession>
<dbReference type="InterPro" id="IPR032675">
    <property type="entry name" value="LRR_dom_sf"/>
</dbReference>
<dbReference type="Gene3D" id="3.80.10.10">
    <property type="entry name" value="Ribonuclease Inhibitor"/>
    <property type="match status" value="1"/>
</dbReference>
<organism evidence="1 2">
    <name type="scientific">Mycena metata</name>
    <dbReference type="NCBI Taxonomy" id="1033252"/>
    <lineage>
        <taxon>Eukaryota</taxon>
        <taxon>Fungi</taxon>
        <taxon>Dikarya</taxon>
        <taxon>Basidiomycota</taxon>
        <taxon>Agaricomycotina</taxon>
        <taxon>Agaricomycetes</taxon>
        <taxon>Agaricomycetidae</taxon>
        <taxon>Agaricales</taxon>
        <taxon>Marasmiineae</taxon>
        <taxon>Mycenaceae</taxon>
        <taxon>Mycena</taxon>
    </lineage>
</organism>
<dbReference type="AlphaFoldDB" id="A0AAD7NFB2"/>
<evidence type="ECO:0000313" key="1">
    <source>
        <dbReference type="EMBL" id="KAJ7757483.1"/>
    </source>
</evidence>
<dbReference type="EMBL" id="JARKIB010000044">
    <property type="protein sequence ID" value="KAJ7757483.1"/>
    <property type="molecule type" value="Genomic_DNA"/>
</dbReference>
<keyword evidence="2" id="KW-1185">Reference proteome</keyword>
<name>A0AAD7NFB2_9AGAR</name>
<sequence length="461" mass="51552">MLAKFKQRLHSRRNTLQKSTPVLGGIALLPSEILAGEIFPLIQVVDEDIHDNRWHRTLLILACVCTLWRNIVHSNPFLSNQPIHINTLQFFSLGRFRRTRFVKRYFEALRMCLTRSAPLPVSIWINSPTLIGDRKDFVRAVDLISDAAARMEFLRVSSLRRDDLGVCILRALERLPNGSLNALTEIDFLLLGSAALHPTVSFSLMNAPHLRRVKLSAGPDPLNLISIPWPQLTQLTLAAPPLACLAVLAKCSNLVSAVLHHMYTSFPDNTAPTTATLVHLTSLRLTISSTLIQAIGNLVFPALTTLELIYDDADMIWPQLEVFRQLPLHNIRCLTIDLDNEEVLELATLCALLRCTASVTEFTLEYCVCIDNALLNALRAGDPQTKLLLPHLELFSIEWGSVLGIDFDLETLQAMLTSRAGVGLRRFMYRGDYSKEVPVLAAYHVDGLQVDVSCGKKRILV</sequence>